<dbReference type="NCBIfam" id="TIGR02523">
    <property type="entry name" value="type_IV_pilV"/>
    <property type="match status" value="1"/>
</dbReference>
<evidence type="ECO:0000313" key="1">
    <source>
        <dbReference type="EMBL" id="WMW06933.1"/>
    </source>
</evidence>
<name>A0ABY9QTS5_9PSED</name>
<keyword evidence="2" id="KW-1185">Reference proteome</keyword>
<proteinExistence type="predicted"/>
<reference evidence="1 2" key="1">
    <citation type="submission" date="2023-08" db="EMBL/GenBank/DDBJ databases">
        <title>Complete Genome Sequence of Pseudomonas entomophila TVIN A01.</title>
        <authorList>
            <person name="Shelke T."/>
            <person name="Mahar N.S."/>
            <person name="Gupta I."/>
            <person name="Gupta V."/>
        </authorList>
    </citation>
    <scope>NUCLEOTIDE SEQUENCE [LARGE SCALE GENOMIC DNA]</scope>
    <source>
        <strain evidence="1 2">TVIN-A01</strain>
    </source>
</reference>
<gene>
    <name evidence="1" type="primary">pilV</name>
    <name evidence="1" type="ORF">RAH46_06240</name>
</gene>
<dbReference type="PROSITE" id="PS00409">
    <property type="entry name" value="PROKAR_NTER_METHYL"/>
    <property type="match status" value="1"/>
</dbReference>
<dbReference type="InterPro" id="IPR013362">
    <property type="entry name" value="Pilus_4_PilV"/>
</dbReference>
<evidence type="ECO:0000313" key="2">
    <source>
        <dbReference type="Proteomes" id="UP001183127"/>
    </source>
</evidence>
<sequence length="120" mass="12585">MRVSEAGMTLLEVLLAMTVLALGVFASAALQLRSLQVSDSAHLDAQAVQLAQRLLETARAAGTLTASDEAAWRRQVVEVLGSSAEGRVSRAAGGLSLELNWSAPGEAHRPSLNLQGRVLP</sequence>
<dbReference type="RefSeq" id="WP_011535721.1">
    <property type="nucleotide sequence ID" value="NZ_CP132921.1"/>
</dbReference>
<dbReference type="EMBL" id="CP132921">
    <property type="protein sequence ID" value="WMW06933.1"/>
    <property type="molecule type" value="Genomic_DNA"/>
</dbReference>
<dbReference type="GeneID" id="32808568"/>
<dbReference type="Proteomes" id="UP001183127">
    <property type="component" value="Chromosome"/>
</dbReference>
<dbReference type="InterPro" id="IPR012902">
    <property type="entry name" value="N_methyl_site"/>
</dbReference>
<organism evidence="1 2">
    <name type="scientific">Pseudomonas entomophila</name>
    <dbReference type="NCBI Taxonomy" id="312306"/>
    <lineage>
        <taxon>Bacteria</taxon>
        <taxon>Pseudomonadati</taxon>
        <taxon>Pseudomonadota</taxon>
        <taxon>Gammaproteobacteria</taxon>
        <taxon>Pseudomonadales</taxon>
        <taxon>Pseudomonadaceae</taxon>
        <taxon>Pseudomonas</taxon>
    </lineage>
</organism>
<accession>A0ABY9QTS5</accession>
<protein>
    <submittedName>
        <fullName evidence="1">Type IV pilus modification protein PilV</fullName>
    </submittedName>
</protein>
<dbReference type="Pfam" id="PF07963">
    <property type="entry name" value="N_methyl"/>
    <property type="match status" value="1"/>
</dbReference>